<dbReference type="EMBL" id="LAZR01047030">
    <property type="protein sequence ID" value="KKK95166.1"/>
    <property type="molecule type" value="Genomic_DNA"/>
</dbReference>
<accession>A0A0F9CEN1</accession>
<dbReference type="AlphaFoldDB" id="A0A0F9CEN1"/>
<evidence type="ECO:0000313" key="1">
    <source>
        <dbReference type="EMBL" id="KKK95166.1"/>
    </source>
</evidence>
<gene>
    <name evidence="1" type="ORF">LCGC14_2675530</name>
</gene>
<comment type="caution">
    <text evidence="1">The sequence shown here is derived from an EMBL/GenBank/DDBJ whole genome shotgun (WGS) entry which is preliminary data.</text>
</comment>
<feature type="non-terminal residue" evidence="1">
    <location>
        <position position="156"/>
    </location>
</feature>
<dbReference type="SUPFAM" id="SSF53448">
    <property type="entry name" value="Nucleotide-diphospho-sugar transferases"/>
    <property type="match status" value="1"/>
</dbReference>
<reference evidence="1" key="1">
    <citation type="journal article" date="2015" name="Nature">
        <title>Complex archaea that bridge the gap between prokaryotes and eukaryotes.</title>
        <authorList>
            <person name="Spang A."/>
            <person name="Saw J.H."/>
            <person name="Jorgensen S.L."/>
            <person name="Zaremba-Niedzwiedzka K."/>
            <person name="Martijn J."/>
            <person name="Lind A.E."/>
            <person name="van Eijk R."/>
            <person name="Schleper C."/>
            <person name="Guy L."/>
            <person name="Ettema T.J."/>
        </authorList>
    </citation>
    <scope>NUCLEOTIDE SEQUENCE</scope>
</reference>
<dbReference type="InterPro" id="IPR029044">
    <property type="entry name" value="Nucleotide-diphossugar_trans"/>
</dbReference>
<proteinExistence type="predicted"/>
<evidence type="ECO:0008006" key="2">
    <source>
        <dbReference type="Google" id="ProtNLM"/>
    </source>
</evidence>
<name>A0A0F9CEN1_9ZZZZ</name>
<protein>
    <recommendedName>
        <fullName evidence="2">Glycosyltransferase 2-like domain-containing protein</fullName>
    </recommendedName>
</protein>
<organism evidence="1">
    <name type="scientific">marine sediment metagenome</name>
    <dbReference type="NCBI Taxonomy" id="412755"/>
    <lineage>
        <taxon>unclassified sequences</taxon>
        <taxon>metagenomes</taxon>
        <taxon>ecological metagenomes</taxon>
    </lineage>
</organism>
<sequence>MDEGYMIGAYSIVYGIEDARWLAFNIGRLYAQLDEFSIVIGPVAPIFGEERDTESEDFLRAIPDPDNKVRIRSGVWANKNLMAEVACEELKSDIIFQIDADEIWPSGLVQESLKALAEGARKVRFHMYTFWKTPEYVVTTPDIVGFASKCLGISRE</sequence>